<keyword evidence="4" id="KW-1185">Reference proteome</keyword>
<accession>A0A2W4C376</accession>
<dbReference type="GO" id="GO:0015288">
    <property type="term" value="F:porin activity"/>
    <property type="evidence" value="ECO:0007669"/>
    <property type="project" value="InterPro"/>
</dbReference>
<dbReference type="Pfam" id="PF04966">
    <property type="entry name" value="OprB"/>
    <property type="match status" value="1"/>
</dbReference>
<dbReference type="GO" id="GO:0016020">
    <property type="term" value="C:membrane"/>
    <property type="evidence" value="ECO:0007669"/>
    <property type="project" value="InterPro"/>
</dbReference>
<dbReference type="Proteomes" id="UP000248925">
    <property type="component" value="Unassembled WGS sequence"/>
</dbReference>
<dbReference type="OrthoDB" id="177316at2"/>
<dbReference type="EMBL" id="PCDP01000076">
    <property type="protein sequence ID" value="PZM08092.1"/>
    <property type="molecule type" value="Genomic_DNA"/>
</dbReference>
<proteinExistence type="inferred from homology"/>
<dbReference type="AlphaFoldDB" id="A0A2W4C376"/>
<name>A0A2W4C376_9HYPH</name>
<evidence type="ECO:0000256" key="1">
    <source>
        <dbReference type="ARBA" id="ARBA00008769"/>
    </source>
</evidence>
<dbReference type="InterPro" id="IPR052932">
    <property type="entry name" value="OprB_Porin"/>
</dbReference>
<evidence type="ECO:0000313" key="4">
    <source>
        <dbReference type="Proteomes" id="UP000248925"/>
    </source>
</evidence>
<sequence length="440" mass="45824">MVAVVLFGTGAKAGGDLPPNYAQTTLTGDWDGYRSWLVSQGATFTITQTIDVLGNVSGGVRTGAAYDGVFELQGDFDMARLVGWTGGEIHISGYAIQGRGLSERDLSNLLTVTSAEADSGVRLGEFYLSQSLLNDKVTLKLGQILADQSFAISNTAGLFVNSTFGWPGLFGTDLPGGGPAYPFAVPGVQIIVNPGDAWTLQAAILNGSPTGSTSNGNANGLGFPIGNGILAIAEAAYAYTPPADGNGLRGTYKLGAWYNSEQFDSLSTASNGVSLASPVSSGHPRSLSGDFALYAIADQELWREHGNSDNGLNGFARAAIAPRQDRNIVNWYLDMGLTYKGPLPGRDSDTIGVGFAYANIGGAVSELAKATNAFMDRSQPIPSSEAVVEVTYQAAITQALSIQPFFQYVIHPGGNATDPKKPGSSIPNAAVLGVRTSATF</sequence>
<comment type="similarity">
    <text evidence="1 2">Belongs to the OprB family.</text>
</comment>
<dbReference type="InterPro" id="IPR038673">
    <property type="entry name" value="OprB_sf"/>
</dbReference>
<protein>
    <submittedName>
        <fullName evidence="3">Carbohydrate porin</fullName>
    </submittedName>
</protein>
<dbReference type="PANTHER" id="PTHR37944:SF1">
    <property type="entry name" value="PORIN B"/>
    <property type="match status" value="1"/>
</dbReference>
<reference evidence="3 4" key="1">
    <citation type="journal article" date="2018" name="Sci. Rep.">
        <title>Rhizobium tumorigenes sp. nov., a novel plant tumorigenic bacterium isolated from cane gall tumors on thornless blackberry.</title>
        <authorList>
            <person name="Kuzmanovi N."/>
            <person name="Smalla K."/>
            <person name="Gronow S."/>
            <person name="PuBawska J."/>
        </authorList>
    </citation>
    <scope>NUCLEOTIDE SEQUENCE [LARGE SCALE GENOMIC DNA]</scope>
    <source>
        <strain evidence="3 4">CCBAU 85046</strain>
    </source>
</reference>
<dbReference type="PANTHER" id="PTHR37944">
    <property type="entry name" value="PORIN B"/>
    <property type="match status" value="1"/>
</dbReference>
<organism evidence="3 4">
    <name type="scientific">Rhizobium tubonense</name>
    <dbReference type="NCBI Taxonomy" id="484088"/>
    <lineage>
        <taxon>Bacteria</taxon>
        <taxon>Pseudomonadati</taxon>
        <taxon>Pseudomonadota</taxon>
        <taxon>Alphaproteobacteria</taxon>
        <taxon>Hyphomicrobiales</taxon>
        <taxon>Rhizobiaceae</taxon>
        <taxon>Rhizobium/Agrobacterium group</taxon>
        <taxon>Rhizobium</taxon>
    </lineage>
</organism>
<comment type="caution">
    <text evidence="3">The sequence shown here is derived from an EMBL/GenBank/DDBJ whole genome shotgun (WGS) entry which is preliminary data.</text>
</comment>
<dbReference type="GO" id="GO:0008643">
    <property type="term" value="P:carbohydrate transport"/>
    <property type="evidence" value="ECO:0007669"/>
    <property type="project" value="InterPro"/>
</dbReference>
<evidence type="ECO:0000313" key="3">
    <source>
        <dbReference type="EMBL" id="PZM08092.1"/>
    </source>
</evidence>
<dbReference type="Gene3D" id="2.40.160.180">
    <property type="entry name" value="Carbohydrate-selective porin OprB"/>
    <property type="match status" value="1"/>
</dbReference>
<evidence type="ECO:0000256" key="2">
    <source>
        <dbReference type="RuleBase" id="RU363072"/>
    </source>
</evidence>
<gene>
    <name evidence="3" type="ORF">CPY51_29985</name>
</gene>
<dbReference type="InterPro" id="IPR007049">
    <property type="entry name" value="Carb-sel_porin_OprB"/>
</dbReference>